<dbReference type="EMBL" id="JALJOV010000852">
    <property type="protein sequence ID" value="KAK9860352.1"/>
    <property type="molecule type" value="Genomic_DNA"/>
</dbReference>
<dbReference type="InterPro" id="IPR015943">
    <property type="entry name" value="WD40/YVTN_repeat-like_dom_sf"/>
</dbReference>
<dbReference type="GO" id="GO:0005930">
    <property type="term" value="C:axoneme"/>
    <property type="evidence" value="ECO:0007669"/>
    <property type="project" value="TreeGrafter"/>
</dbReference>
<comment type="caution">
    <text evidence="11">The sequence shown here is derived from an EMBL/GenBank/DDBJ whole genome shotgun (WGS) entry which is preliminary data.</text>
</comment>
<name>A0AAW1SVQ0_9CHLO</name>
<sequence>MPCLTGERYLFGGQNWVVAADGSSVTATDTNSSQQTVFKGLKNGVSCIATDQAGTVALAEKGAQSQLWDWRQALKVAEAPMASTASQIRFRPSSPNQISTSGQGQVHLWDIIRTGSNSRLEAAQFDAAGYTVRCHAWRGDYLIAGCQQGQVLAIDTISMRPIESEVAGGAHVASLSLGLGPPTAVTAVAGNDRHVMVGGQAPYIRCFTHAEAGFETLCDISLSTTTVTSLHFGGAGRYLLLINSSDDRPALMNTDPLASSTFQAQPLKLLPRLKVVGVAPMPNGSFLISCQDGHLQLLLPNLTESIGPSIKLQCRSTCLAAAATSLLAAVGSDTGYLRLVECRPQGFTLLQRLRLSPEGLTAIAFSPESSLLAAAGPTRIHVLQIADGVVEPVQVITILSPALHLAWPARPAIDEMRPLVAAFEDGLLVGLDMEPCTEEAPGLGMQRCITVPLQAAVVWQCKMPGGCPQKLQAAWDLGGSIPLAILTSAGQLQTWTVWTDEEGGGVSPSLDAASDPVEGIAGFFFSQDGNNVFLGRRNGTLERRTADLAEDSEVSLPTSHLDTSGGIVQLCVDPSGAFAISIDSLGTASIQQLGPGNGNMLTSDFPGISPATIADEDGPDAAIDPNQGDAGSDEAAAAAEADALVTGELAEALSWIRREMQALLRDNAELPEKDRIPQEQLVLNKREMAALQEAGRRKLQQVESDSAKEHASMQQALACLRGSCWDSLAVKAFSLVGMRAASCKVDNFAITKAALELVASQQPLLEARQNEVAQAGGQVQATASQPEMEALFMESPRALASDPSSGPKSPRPAGSPRKKAVDGAGPEAAGQVQSFKARFNEEMRVLRERKAADVGRIMDAQARLMEIAVEAGQLSAPDLQAAAGAAPFMPASASAEDEQWPVTIMDEEVGCPRPISCQADADQQQGMRQGDGDRKGRAGYEKAVRQMMGGAPGTAAAAAAVHEGLFADRPAWMSDDPAGFSEDQTRQVKAWEEEHKGAMEERSKRCTALEAERKSLAASIEDVTAAFDDSLASLAQVRGRREAAIRELELRVARLELAAARQEVLTPQLEAEMGQRLSRVQGQVAAAQRVLDWEVRKLAELQRPLATKQQELRAAERSFKRDFVLSGLSFGALQTLYREDAASVLARASAAPRASVDGSSIHGRPALVHAQALHALRCASQGDVLARASAAPRASVDGSRGGSRRQTEEAVGMRRQSRASVSAAGSLRPSAGSRRQTGELLGQGQQPWGSVSGTNGIRPPGLSDDLWLHFLQACGQKAALEADAQQQQVAIDAQEAAVAQAQGQVDKLEGLARAEQQRLDSLQEERLNLETNLDIPIPLKMGQVEVELPGLSETAAAFVRSSPGPGGGSKGSLSEAVLMPINQVEDVNGLIRAAGQRKVDTLVAIKDFKGSIHRAQWENARLELQARHLTETLRELQLLRVTREVQAALIAAPLPTKKGKGSPRPGASGSRPGDQQPRECTGAFQQDPCQEVDRKMQTLMNIRQLKDISALQKEQLEELRKEAERLHLKSFPTFNQVPKLLPDQRQMKNEEGQRCSNQLLGALMTAAGPQP</sequence>
<evidence type="ECO:0000256" key="10">
    <source>
        <dbReference type="SAM" id="MobiDB-lite"/>
    </source>
</evidence>
<evidence type="ECO:0000256" key="4">
    <source>
        <dbReference type="ARBA" id="ARBA00022574"/>
    </source>
</evidence>
<keyword evidence="4" id="KW-0853">WD repeat</keyword>
<accession>A0AAW1SVQ0</accession>
<dbReference type="Proteomes" id="UP001485043">
    <property type="component" value="Unassembled WGS sequence"/>
</dbReference>
<keyword evidence="6 9" id="KW-0175">Coiled coil</keyword>
<evidence type="ECO:0000256" key="3">
    <source>
        <dbReference type="ARBA" id="ARBA00022490"/>
    </source>
</evidence>
<evidence type="ECO:0008006" key="13">
    <source>
        <dbReference type="Google" id="ProtNLM"/>
    </source>
</evidence>
<dbReference type="GO" id="GO:0060271">
    <property type="term" value="P:cilium assembly"/>
    <property type="evidence" value="ECO:0007669"/>
    <property type="project" value="TreeGrafter"/>
</dbReference>
<evidence type="ECO:0000256" key="5">
    <source>
        <dbReference type="ARBA" id="ARBA00022737"/>
    </source>
</evidence>
<evidence type="ECO:0000313" key="11">
    <source>
        <dbReference type="EMBL" id="KAK9860352.1"/>
    </source>
</evidence>
<feature type="coiled-coil region" evidence="9">
    <location>
        <begin position="1502"/>
        <end position="1529"/>
    </location>
</feature>
<evidence type="ECO:0000256" key="6">
    <source>
        <dbReference type="ARBA" id="ARBA00023054"/>
    </source>
</evidence>
<evidence type="ECO:0000313" key="12">
    <source>
        <dbReference type="Proteomes" id="UP001485043"/>
    </source>
</evidence>
<dbReference type="PANTHER" id="PTHR14885:SF1">
    <property type="entry name" value="CILIA- AND FLAGELLA-ASSOCIATED PROTEIN 43"/>
    <property type="match status" value="1"/>
</dbReference>
<dbReference type="Gene3D" id="2.130.10.10">
    <property type="entry name" value="YVTN repeat-like/Quinoprotein amine dehydrogenase"/>
    <property type="match status" value="2"/>
</dbReference>
<keyword evidence="8" id="KW-0966">Cell projection</keyword>
<feature type="region of interest" description="Disordered" evidence="10">
    <location>
        <begin position="1190"/>
        <end position="1257"/>
    </location>
</feature>
<keyword evidence="5" id="KW-0677">Repeat</keyword>
<evidence type="ECO:0000256" key="8">
    <source>
        <dbReference type="ARBA" id="ARBA00023273"/>
    </source>
</evidence>
<evidence type="ECO:0000256" key="7">
    <source>
        <dbReference type="ARBA" id="ARBA00023212"/>
    </source>
</evidence>
<gene>
    <name evidence="11" type="ORF">WJX84_002700</name>
</gene>
<feature type="region of interest" description="Disordered" evidence="10">
    <location>
        <begin position="1452"/>
        <end position="1481"/>
    </location>
</feature>
<feature type="coiled-coil region" evidence="9">
    <location>
        <begin position="1412"/>
        <end position="1439"/>
    </location>
</feature>
<dbReference type="SUPFAM" id="SSF101908">
    <property type="entry name" value="Putative isomerase YbhE"/>
    <property type="match status" value="2"/>
</dbReference>
<comment type="subcellular location">
    <subcellularLocation>
        <location evidence="1">Cell projection</location>
        <location evidence="1">Cilium</location>
    </subcellularLocation>
    <subcellularLocation>
        <location evidence="2">Cytoplasm</location>
        <location evidence="2">Cytoskeleton</location>
    </subcellularLocation>
</comment>
<feature type="region of interest" description="Disordered" evidence="10">
    <location>
        <begin position="796"/>
        <end position="835"/>
    </location>
</feature>
<feature type="coiled-coil region" evidence="9">
    <location>
        <begin position="1277"/>
        <end position="1332"/>
    </location>
</feature>
<keyword evidence="3" id="KW-0963">Cytoplasm</keyword>
<keyword evidence="12" id="KW-1185">Reference proteome</keyword>
<evidence type="ECO:0000256" key="2">
    <source>
        <dbReference type="ARBA" id="ARBA00004245"/>
    </source>
</evidence>
<feature type="region of interest" description="Disordered" evidence="10">
    <location>
        <begin position="602"/>
        <end position="634"/>
    </location>
</feature>
<dbReference type="Pfam" id="PF25828">
    <property type="entry name" value="CC_Cfap43"/>
    <property type="match status" value="3"/>
</dbReference>
<keyword evidence="7" id="KW-0206">Cytoskeleton</keyword>
<dbReference type="PANTHER" id="PTHR14885">
    <property type="entry name" value="CILIA- AND FLAGELLA-ASSOCIATED PROTEIN 43-RELATED"/>
    <property type="match status" value="1"/>
</dbReference>
<evidence type="ECO:0000256" key="9">
    <source>
        <dbReference type="SAM" id="Coils"/>
    </source>
</evidence>
<evidence type="ECO:0000256" key="1">
    <source>
        <dbReference type="ARBA" id="ARBA00004138"/>
    </source>
</evidence>
<protein>
    <recommendedName>
        <fullName evidence="13">Cilia- and flagella-associated protein 43</fullName>
    </recommendedName>
</protein>
<feature type="compositionally biased region" description="Polar residues" evidence="10">
    <location>
        <begin position="1243"/>
        <end position="1255"/>
    </location>
</feature>
<organism evidence="11 12">
    <name type="scientific">Apatococcus fuscideae</name>
    <dbReference type="NCBI Taxonomy" id="2026836"/>
    <lineage>
        <taxon>Eukaryota</taxon>
        <taxon>Viridiplantae</taxon>
        <taxon>Chlorophyta</taxon>
        <taxon>core chlorophytes</taxon>
        <taxon>Trebouxiophyceae</taxon>
        <taxon>Chlorellales</taxon>
        <taxon>Chlorellaceae</taxon>
        <taxon>Apatococcus</taxon>
    </lineage>
</organism>
<reference evidence="11 12" key="1">
    <citation type="journal article" date="2024" name="Nat. Commun.">
        <title>Phylogenomics reveals the evolutionary origins of lichenization in chlorophyte algae.</title>
        <authorList>
            <person name="Puginier C."/>
            <person name="Libourel C."/>
            <person name="Otte J."/>
            <person name="Skaloud P."/>
            <person name="Haon M."/>
            <person name="Grisel S."/>
            <person name="Petersen M."/>
            <person name="Berrin J.G."/>
            <person name="Delaux P.M."/>
            <person name="Dal Grande F."/>
            <person name="Keller J."/>
        </authorList>
    </citation>
    <scope>NUCLEOTIDE SEQUENCE [LARGE SCALE GENOMIC DNA]</scope>
    <source>
        <strain evidence="11 12">SAG 2523</strain>
    </source>
</reference>
<proteinExistence type="predicted"/>